<dbReference type="Proteomes" id="UP000027093">
    <property type="component" value="Chromosome"/>
</dbReference>
<dbReference type="RefSeq" id="WP_075053733.1">
    <property type="nucleotide sequence ID" value="NZ_CP007536.1"/>
</dbReference>
<feature type="transmembrane region" description="Helical" evidence="4">
    <location>
        <begin position="7"/>
        <end position="29"/>
    </location>
</feature>
<dbReference type="GO" id="GO:0005507">
    <property type="term" value="F:copper ion binding"/>
    <property type="evidence" value="ECO:0007669"/>
    <property type="project" value="InterPro"/>
</dbReference>
<keyword evidence="7" id="KW-1185">Reference proteome</keyword>
<accession>A0A060HCS4</accession>
<dbReference type="InterPro" id="IPR000923">
    <property type="entry name" value="BlueCu_1"/>
</dbReference>
<name>A0A060HCS4_9ARCH</name>
<dbReference type="PANTHER" id="PTHR36507:SF1">
    <property type="entry name" value="BLL1555 PROTEIN"/>
    <property type="match status" value="1"/>
</dbReference>
<dbReference type="SUPFAM" id="SSF49503">
    <property type="entry name" value="Cupredoxins"/>
    <property type="match status" value="2"/>
</dbReference>
<feature type="transmembrane region" description="Helical" evidence="4">
    <location>
        <begin position="126"/>
        <end position="147"/>
    </location>
</feature>
<dbReference type="GO" id="GO:0009055">
    <property type="term" value="F:electron transfer activity"/>
    <property type="evidence" value="ECO:0007669"/>
    <property type="project" value="InterPro"/>
</dbReference>
<evidence type="ECO:0000256" key="4">
    <source>
        <dbReference type="SAM" id="Phobius"/>
    </source>
</evidence>
<feature type="region of interest" description="Disordered" evidence="3">
    <location>
        <begin position="182"/>
        <end position="219"/>
    </location>
</feature>
<dbReference type="EMBL" id="CP007536">
    <property type="protein sequence ID" value="AIC14534.1"/>
    <property type="molecule type" value="Genomic_DNA"/>
</dbReference>
<dbReference type="AlphaFoldDB" id="A0A060HCS4"/>
<evidence type="ECO:0000313" key="7">
    <source>
        <dbReference type="Proteomes" id="UP000027093"/>
    </source>
</evidence>
<evidence type="ECO:0000256" key="2">
    <source>
        <dbReference type="ARBA" id="ARBA00023008"/>
    </source>
</evidence>
<dbReference type="InterPro" id="IPR008972">
    <property type="entry name" value="Cupredoxin"/>
</dbReference>
<feature type="domain" description="Blue (type 1) copper" evidence="5">
    <location>
        <begin position="186"/>
        <end position="264"/>
    </location>
</feature>
<feature type="region of interest" description="Disordered" evidence="3">
    <location>
        <begin position="269"/>
        <end position="328"/>
    </location>
</feature>
<dbReference type="InterPro" id="IPR052721">
    <property type="entry name" value="ET_Amicyanin"/>
</dbReference>
<keyword evidence="4" id="KW-0812">Transmembrane</keyword>
<organism evidence="6 7">
    <name type="scientific">Nitrososphaera viennensis EN76</name>
    <dbReference type="NCBI Taxonomy" id="926571"/>
    <lineage>
        <taxon>Archaea</taxon>
        <taxon>Nitrososphaerota</taxon>
        <taxon>Nitrososphaeria</taxon>
        <taxon>Nitrososphaerales</taxon>
        <taxon>Nitrososphaeraceae</taxon>
        <taxon>Nitrososphaera</taxon>
    </lineage>
</organism>
<evidence type="ECO:0000256" key="1">
    <source>
        <dbReference type="ARBA" id="ARBA00022723"/>
    </source>
</evidence>
<evidence type="ECO:0000313" key="6">
    <source>
        <dbReference type="EMBL" id="AIC14534.1"/>
    </source>
</evidence>
<evidence type="ECO:0000259" key="5">
    <source>
        <dbReference type="Pfam" id="PF00127"/>
    </source>
</evidence>
<keyword evidence="4" id="KW-0472">Membrane</keyword>
<protein>
    <submittedName>
        <fullName evidence="6">Putative blue (Type 1) copper domain protein</fullName>
    </submittedName>
</protein>
<keyword evidence="1" id="KW-0479">Metal-binding</keyword>
<dbReference type="HOGENOM" id="CLU_051300_0_0_2"/>
<feature type="transmembrane region" description="Helical" evidence="4">
    <location>
        <begin position="95"/>
        <end position="114"/>
    </location>
</feature>
<feature type="compositionally biased region" description="Polar residues" evidence="3">
    <location>
        <begin position="205"/>
        <end position="219"/>
    </location>
</feature>
<dbReference type="Pfam" id="PF00127">
    <property type="entry name" value="Copper-bind"/>
    <property type="match status" value="2"/>
</dbReference>
<gene>
    <name evidence="6" type="ORF">NVIE_003430</name>
</gene>
<dbReference type="Gene3D" id="2.60.40.420">
    <property type="entry name" value="Cupredoxins - blue copper proteins"/>
    <property type="match status" value="2"/>
</dbReference>
<reference evidence="6 7" key="1">
    <citation type="journal article" date="2014" name="Int. J. Syst. Evol. Microbiol.">
        <title>Nitrososphaera viennensis gen. nov., sp. nov., an aerobic and mesophilic, ammonia-oxidizing archaeon from soil and a member of the archaeal phylum Thaumarchaeota.</title>
        <authorList>
            <person name="Stieglmeier M."/>
            <person name="Klingl A."/>
            <person name="Alves R.J."/>
            <person name="Rittmann S.K."/>
            <person name="Melcher M."/>
            <person name="Leisch N."/>
            <person name="Schleper C."/>
        </authorList>
    </citation>
    <scope>NUCLEOTIDE SEQUENCE [LARGE SCALE GENOMIC DNA]</scope>
    <source>
        <strain evidence="6">EN76</strain>
    </source>
</reference>
<dbReference type="PANTHER" id="PTHR36507">
    <property type="entry name" value="BLL1555 PROTEIN"/>
    <property type="match status" value="1"/>
</dbReference>
<feature type="transmembrane region" description="Helical" evidence="4">
    <location>
        <begin position="68"/>
        <end position="89"/>
    </location>
</feature>
<proteinExistence type="predicted"/>
<dbReference type="OrthoDB" id="11836at2157"/>
<sequence length="429" mass="43436">MTDWDLLTPGIGLTSIGIVGVGISLSGIAKTFIDGMHAVSLLTMFIGMIFLASGLFKDGFPSTGRAKSATFITLGFLVTFGVAAAVTVSVQVPTIFAYIGLMAMIGIPGAVLAVTSFRKPQYVKAMGVIFIAGAAVGGITFYAFGLVTPKPPQPAEEEQPAAPAAPAAPPANVIKASIPAGASAQGNPSYDPDPLSVAKGDGVEWTNNDNVPHTVTSKADNGEMFNSNIIAASKTYLLNTADIAEGDYQYYCTLHPFMEGTLKVGAAGTSSGAGAQGNATSSGTNATAGGANAAASGENATAAGTTTANETNATTGSAPGATAGSPTAGATVTKVSIVLGSSTPTNGEYYVPAEVKTAVGSMVTWTNNDNVPHTVTSGKVIDNTPTPDKVFDSGIMNAGASYPYVFEKAGAYDYYCMLHPYMVGKVTVS</sequence>
<feature type="domain" description="Blue (type 1) copper" evidence="5">
    <location>
        <begin position="350"/>
        <end position="428"/>
    </location>
</feature>
<dbReference type="KEGG" id="nvn:NVIE_003430"/>
<feature type="transmembrane region" description="Helical" evidence="4">
    <location>
        <begin position="35"/>
        <end position="56"/>
    </location>
</feature>
<keyword evidence="2" id="KW-0186">Copper</keyword>
<keyword evidence="4" id="KW-1133">Transmembrane helix</keyword>
<dbReference type="STRING" id="926571.NVIE_003430"/>
<dbReference type="GeneID" id="84783868"/>
<evidence type="ECO:0000256" key="3">
    <source>
        <dbReference type="SAM" id="MobiDB-lite"/>
    </source>
</evidence>